<proteinExistence type="predicted"/>
<sequence length="160" mass="18034">MELAHHHPQNHPDASQMIQSEGKTVFMTDPTGDYRWAFDSDDKTTACEAELHEPWQVSTENLSDFLVHHALNEVVYTAPHWRECTQLEISPLPVVLAPMEPVSLGDWHWPRTGTSTFMSEFPLAEVGPAMKPGSPEEDRPGYAEIRVAAKQKNIPSTWTT</sequence>
<accession>A0ABY8W8P8</accession>
<organism evidence="1 2">
    <name type="scientific">Actinoplanes oblitus</name>
    <dbReference type="NCBI Taxonomy" id="3040509"/>
    <lineage>
        <taxon>Bacteria</taxon>
        <taxon>Bacillati</taxon>
        <taxon>Actinomycetota</taxon>
        <taxon>Actinomycetes</taxon>
        <taxon>Micromonosporales</taxon>
        <taxon>Micromonosporaceae</taxon>
        <taxon>Actinoplanes</taxon>
    </lineage>
</organism>
<name>A0ABY8W8P8_9ACTN</name>
<evidence type="ECO:0000313" key="1">
    <source>
        <dbReference type="EMBL" id="WIM92759.1"/>
    </source>
</evidence>
<gene>
    <name evidence="1" type="ORF">ACTOB_004714</name>
</gene>
<dbReference type="EMBL" id="CP126980">
    <property type="protein sequence ID" value="WIM92759.1"/>
    <property type="molecule type" value="Genomic_DNA"/>
</dbReference>
<dbReference type="RefSeq" id="WP_284913966.1">
    <property type="nucleotide sequence ID" value="NZ_CP126980.1"/>
</dbReference>
<protein>
    <submittedName>
        <fullName evidence="1">Uncharacterized protein</fullName>
    </submittedName>
</protein>
<keyword evidence="2" id="KW-1185">Reference proteome</keyword>
<dbReference type="Proteomes" id="UP001240150">
    <property type="component" value="Chromosome"/>
</dbReference>
<reference evidence="1 2" key="1">
    <citation type="submission" date="2023-06" db="EMBL/GenBank/DDBJ databases">
        <authorList>
            <person name="Yushchuk O."/>
            <person name="Binda E."/>
            <person name="Ruckert-Reed C."/>
            <person name="Fedorenko V."/>
            <person name="Kalinowski J."/>
            <person name="Marinelli F."/>
        </authorList>
    </citation>
    <scope>NUCLEOTIDE SEQUENCE [LARGE SCALE GENOMIC DNA]</scope>
    <source>
        <strain evidence="1 2">NRRL 3884</strain>
    </source>
</reference>
<evidence type="ECO:0000313" key="2">
    <source>
        <dbReference type="Proteomes" id="UP001240150"/>
    </source>
</evidence>